<dbReference type="PANTHER" id="PTHR48080">
    <property type="entry name" value="D-GALACTONATE DEHYDRATASE-RELATED"/>
    <property type="match status" value="1"/>
</dbReference>
<dbReference type="InterPro" id="IPR018110">
    <property type="entry name" value="Mandel_Rmase/mucon_lact_enz_CS"/>
</dbReference>
<feature type="active site" description="Proton donor" evidence="7">
    <location>
        <position position="327"/>
    </location>
</feature>
<evidence type="ECO:0000313" key="10">
    <source>
        <dbReference type="Proteomes" id="UP000185192"/>
    </source>
</evidence>
<dbReference type="InterPro" id="IPR029017">
    <property type="entry name" value="Enolase-like_N"/>
</dbReference>
<gene>
    <name evidence="9" type="ORF">SAMN02745824_1746</name>
</gene>
<dbReference type="GO" id="GO:0000287">
    <property type="term" value="F:magnesium ion binding"/>
    <property type="evidence" value="ECO:0007669"/>
    <property type="project" value="UniProtKB-ARBA"/>
</dbReference>
<evidence type="ECO:0000313" key="9">
    <source>
        <dbReference type="EMBL" id="SIN67647.1"/>
    </source>
</evidence>
<reference evidence="10" key="1">
    <citation type="submission" date="2016-11" db="EMBL/GenBank/DDBJ databases">
        <authorList>
            <person name="Varghese N."/>
            <person name="Submissions S."/>
        </authorList>
    </citation>
    <scope>NUCLEOTIDE SEQUENCE [LARGE SCALE GENOMIC DNA]</scope>
    <source>
        <strain evidence="10">DSM 22363</strain>
    </source>
</reference>
<evidence type="ECO:0000259" key="8">
    <source>
        <dbReference type="SMART" id="SM00922"/>
    </source>
</evidence>
<evidence type="ECO:0000256" key="7">
    <source>
        <dbReference type="PIRSR" id="PIRSR613370-1"/>
    </source>
</evidence>
<dbReference type="SFLD" id="SFLDG00180">
    <property type="entry name" value="muconate_cycloisomerase"/>
    <property type="match status" value="1"/>
</dbReference>
<dbReference type="InterPro" id="IPR013370">
    <property type="entry name" value="Chloromuconate_cycloisomerase"/>
</dbReference>
<dbReference type="GO" id="GO:0009063">
    <property type="term" value="P:amino acid catabolic process"/>
    <property type="evidence" value="ECO:0007669"/>
    <property type="project" value="InterPro"/>
</dbReference>
<dbReference type="SFLD" id="SFLDS00001">
    <property type="entry name" value="Enolase"/>
    <property type="match status" value="1"/>
</dbReference>
<dbReference type="InterPro" id="IPR036849">
    <property type="entry name" value="Enolase-like_C_sf"/>
</dbReference>
<organism evidence="9 10">
    <name type="scientific">Parasphingorhabdus marina DSM 22363</name>
    <dbReference type="NCBI Taxonomy" id="1123272"/>
    <lineage>
        <taxon>Bacteria</taxon>
        <taxon>Pseudomonadati</taxon>
        <taxon>Pseudomonadota</taxon>
        <taxon>Alphaproteobacteria</taxon>
        <taxon>Sphingomonadales</taxon>
        <taxon>Sphingomonadaceae</taxon>
        <taxon>Parasphingorhabdus</taxon>
    </lineage>
</organism>
<dbReference type="Pfam" id="PF02746">
    <property type="entry name" value="MR_MLE_N"/>
    <property type="match status" value="1"/>
</dbReference>
<dbReference type="InterPro" id="IPR013341">
    <property type="entry name" value="Mandelate_racemase_N_dom"/>
</dbReference>
<dbReference type="SUPFAM" id="SSF51604">
    <property type="entry name" value="Enolase C-terminal domain-like"/>
    <property type="match status" value="1"/>
</dbReference>
<dbReference type="SFLD" id="SFLDG01258">
    <property type="entry name" value="(chloro)muconate_cycloisomeras"/>
    <property type="match status" value="1"/>
</dbReference>
<dbReference type="OrthoDB" id="9802699at2"/>
<evidence type="ECO:0000256" key="6">
    <source>
        <dbReference type="ARBA" id="ARBA00023235"/>
    </source>
</evidence>
<keyword evidence="3" id="KW-0479">Metal-binding</keyword>
<feature type="active site" description="Proton acceptor" evidence="7">
    <location>
        <position position="169"/>
    </location>
</feature>
<feature type="domain" description="Mandelate racemase/muconate lactonizing enzyme C-terminal" evidence="8">
    <location>
        <begin position="147"/>
        <end position="245"/>
    </location>
</feature>
<dbReference type="GO" id="GO:0018850">
    <property type="term" value="F:chloromuconate cycloisomerase activity"/>
    <property type="evidence" value="ECO:0007669"/>
    <property type="project" value="InterPro"/>
</dbReference>
<protein>
    <submittedName>
        <fullName evidence="9">Chloromuconate cycloisomerase</fullName>
    </submittedName>
</protein>
<keyword evidence="6 9" id="KW-0413">Isomerase</keyword>
<dbReference type="NCBIfam" id="TIGR02534">
    <property type="entry name" value="mucon_cyclo"/>
    <property type="match status" value="1"/>
</dbReference>
<dbReference type="GO" id="GO:0018849">
    <property type="term" value="F:muconate cycloisomerase activity"/>
    <property type="evidence" value="ECO:0007669"/>
    <property type="project" value="InterPro"/>
</dbReference>
<dbReference type="Proteomes" id="UP000185192">
    <property type="component" value="Unassembled WGS sequence"/>
</dbReference>
<evidence type="ECO:0000256" key="4">
    <source>
        <dbReference type="ARBA" id="ARBA00022797"/>
    </source>
</evidence>
<dbReference type="InterPro" id="IPR034593">
    <property type="entry name" value="DgoD-like"/>
</dbReference>
<dbReference type="PANTHER" id="PTHR48080:SF3">
    <property type="entry name" value="ENOLASE SUPERFAMILY MEMBER DDB_G0284701"/>
    <property type="match status" value="1"/>
</dbReference>
<dbReference type="CDD" id="cd03318">
    <property type="entry name" value="MLE"/>
    <property type="match status" value="1"/>
</dbReference>
<evidence type="ECO:0000256" key="2">
    <source>
        <dbReference type="ARBA" id="ARBA00008031"/>
    </source>
</evidence>
<comment type="cofactor">
    <cofactor evidence="1">
        <name>Mn(2+)</name>
        <dbReference type="ChEBI" id="CHEBI:29035"/>
    </cofactor>
</comment>
<accession>A0A1N6DA82</accession>
<dbReference type="SUPFAM" id="SSF54826">
    <property type="entry name" value="Enolase N-terminal domain-like"/>
    <property type="match status" value="1"/>
</dbReference>
<dbReference type="SMART" id="SM00922">
    <property type="entry name" value="MR_MLE"/>
    <property type="match status" value="1"/>
</dbReference>
<keyword evidence="4" id="KW-0058">Aromatic hydrocarbons catabolism</keyword>
<dbReference type="Pfam" id="PF13378">
    <property type="entry name" value="MR_MLE_C"/>
    <property type="match status" value="1"/>
</dbReference>
<dbReference type="GO" id="GO:0030145">
    <property type="term" value="F:manganese ion binding"/>
    <property type="evidence" value="ECO:0007669"/>
    <property type="project" value="InterPro"/>
</dbReference>
<dbReference type="RefSeq" id="WP_074204999.1">
    <property type="nucleotide sequence ID" value="NZ_FSQW01000001.1"/>
</dbReference>
<dbReference type="InterPro" id="IPR013342">
    <property type="entry name" value="Mandelate_racemase_C"/>
</dbReference>
<evidence type="ECO:0000256" key="1">
    <source>
        <dbReference type="ARBA" id="ARBA00001936"/>
    </source>
</evidence>
<name>A0A1N6DA82_9SPHN</name>
<dbReference type="EMBL" id="FSQW01000001">
    <property type="protein sequence ID" value="SIN67647.1"/>
    <property type="molecule type" value="Genomic_DNA"/>
</dbReference>
<keyword evidence="10" id="KW-1185">Reference proteome</keyword>
<evidence type="ECO:0000256" key="3">
    <source>
        <dbReference type="ARBA" id="ARBA00022723"/>
    </source>
</evidence>
<comment type="similarity">
    <text evidence="2">Belongs to the mandelate racemase/muconate lactonizing enzyme family.</text>
</comment>
<dbReference type="Gene3D" id="3.20.20.120">
    <property type="entry name" value="Enolase-like C-terminal domain"/>
    <property type="match status" value="1"/>
</dbReference>
<keyword evidence="5" id="KW-0464">Manganese</keyword>
<evidence type="ECO:0000256" key="5">
    <source>
        <dbReference type="ARBA" id="ARBA00023211"/>
    </source>
</evidence>
<dbReference type="AlphaFoldDB" id="A0A1N6DA82"/>
<dbReference type="STRING" id="1123272.SAMN02745824_1746"/>
<dbReference type="InterPro" id="IPR029065">
    <property type="entry name" value="Enolase_C-like"/>
</dbReference>
<sequence>MSNYKIRSVETIIIDLPLHRIQKFAAVGARTTAVVLIRITTEDGLEGIGECCTPSGPWWAGESVESIKLMIDDHITPQIVGEDVFNIRGIVRKVDRVLFGNAFAKAGVEMAFLDLQGKIANIPVCNILGGKQRSSLQCSWPLATGLAEAEIEEAESQIASGRFNLFKLKMGFLDPEQDVARACTVARSLEGKAKVRADPNESWDEATCKWAIPKMENAGIDMIEQPVARWNFDGTARITERSNSAIMMDESVCTVQDMLRIAQLHACDLVSLKIMKSAGLWNSRRIADIALSSGISIYMGTFLECSIGTAAGMQLAATLESLPYGGELSGPCLIAEDIAVRPARYENFELQLEDGVGLAVEVDEDKVSALRRDRNYTVHAASG</sequence>
<proteinExistence type="inferred from homology"/>
<dbReference type="Gene3D" id="3.30.390.10">
    <property type="entry name" value="Enolase-like, N-terminal domain"/>
    <property type="match status" value="1"/>
</dbReference>
<dbReference type="PROSITE" id="PS00909">
    <property type="entry name" value="MR_MLE_2"/>
    <property type="match status" value="1"/>
</dbReference>